<name>A0A382H0R4_9ZZZZ</name>
<dbReference type="EMBL" id="UINC01058539">
    <property type="protein sequence ID" value="SVB80916.1"/>
    <property type="molecule type" value="Genomic_DNA"/>
</dbReference>
<feature type="non-terminal residue" evidence="1">
    <location>
        <position position="311"/>
    </location>
</feature>
<reference evidence="1" key="1">
    <citation type="submission" date="2018-05" db="EMBL/GenBank/DDBJ databases">
        <authorList>
            <person name="Lanie J.A."/>
            <person name="Ng W.-L."/>
            <person name="Kazmierczak K.M."/>
            <person name="Andrzejewski T.M."/>
            <person name="Davidsen T.M."/>
            <person name="Wayne K.J."/>
            <person name="Tettelin H."/>
            <person name="Glass J.I."/>
            <person name="Rusch D."/>
            <person name="Podicherti R."/>
            <person name="Tsui H.-C.T."/>
            <person name="Winkler M.E."/>
        </authorList>
    </citation>
    <scope>NUCLEOTIDE SEQUENCE</scope>
</reference>
<proteinExistence type="predicted"/>
<sequence length="311" mass="32779">MTLLNRLLFCYLLLVGSSVELHAGVTVSGGYTDASGQTLRKVHGYMNETTDITITLTLNNDGVSDAGVYDADTNPAGRASRSFMVVAAYSSDNTFSAGDYTNNMWLDADHAGNSVGPFMTLGGGDGDNTGTFTVTGVQIRNDNSHGAGEWFDLKVGFTTLPNGNADLDGDGLPNTLYDVDWEDGGVTKTNLISDNTDPSFSSFSYPASNTDFNTVKYTYNLAEDLSATYTSQIKFLGTAGTDNGNSKVYNLSGGDLSTGSQTVSSLGITLVEGSTYSIQYILYDLAGNVTNNGSYASVRTGAVYDVTAPTV</sequence>
<evidence type="ECO:0000313" key="1">
    <source>
        <dbReference type="EMBL" id="SVB80916.1"/>
    </source>
</evidence>
<gene>
    <name evidence="1" type="ORF">METZ01_LOCUS233770</name>
</gene>
<dbReference type="AlphaFoldDB" id="A0A382H0R4"/>
<organism evidence="1">
    <name type="scientific">marine metagenome</name>
    <dbReference type="NCBI Taxonomy" id="408172"/>
    <lineage>
        <taxon>unclassified sequences</taxon>
        <taxon>metagenomes</taxon>
        <taxon>ecological metagenomes</taxon>
    </lineage>
</organism>
<protein>
    <submittedName>
        <fullName evidence="1">Uncharacterized protein</fullName>
    </submittedName>
</protein>
<accession>A0A382H0R4</accession>